<name>A0A0N7IEN7_9BACE</name>
<sequence length="48" mass="5623">MSFLLAKLSHINVYKLLNVVIIVLYINEWILYIDAPLHNSPNRLISTR</sequence>
<evidence type="ECO:0000256" key="1">
    <source>
        <dbReference type="SAM" id="Phobius"/>
    </source>
</evidence>
<protein>
    <submittedName>
        <fullName evidence="2">Uncharacterized protein</fullName>
    </submittedName>
</protein>
<accession>A0A0N7IEN7</accession>
<dbReference type="EMBL" id="CP012801">
    <property type="protein sequence ID" value="ALJ57915.1"/>
    <property type="molecule type" value="Genomic_DNA"/>
</dbReference>
<keyword evidence="1" id="KW-0472">Membrane</keyword>
<gene>
    <name evidence="2" type="ORF">BcellWH2_00648</name>
</gene>
<dbReference type="KEGG" id="bcel:BcellWH2_00648"/>
<reference evidence="2 3" key="1">
    <citation type="journal article" date="2015" name="Science">
        <title>Genetic determinants of in vivo fitness and diet responsiveness in multiple human gut Bacteroides.</title>
        <authorList>
            <person name="Wu M."/>
            <person name="McNulty N.P."/>
            <person name="Rodionov D.A."/>
            <person name="Khoroshkin M.S."/>
            <person name="Griffin N.W."/>
            <person name="Cheng J."/>
            <person name="Latreille P."/>
            <person name="Kerstetter R.A."/>
            <person name="Terrapon N."/>
            <person name="Henrissat B."/>
            <person name="Osterman A.L."/>
            <person name="Gordon J.I."/>
        </authorList>
    </citation>
    <scope>NUCLEOTIDE SEQUENCE [LARGE SCALE GENOMIC DNA]</scope>
    <source>
        <strain evidence="2 3">WH2</strain>
    </source>
</reference>
<keyword evidence="1" id="KW-1133">Transmembrane helix</keyword>
<keyword evidence="1" id="KW-0812">Transmembrane</keyword>
<feature type="transmembrane region" description="Helical" evidence="1">
    <location>
        <begin position="12"/>
        <end position="33"/>
    </location>
</feature>
<evidence type="ECO:0000313" key="3">
    <source>
        <dbReference type="Proteomes" id="UP000061809"/>
    </source>
</evidence>
<evidence type="ECO:0000313" key="2">
    <source>
        <dbReference type="EMBL" id="ALJ57915.1"/>
    </source>
</evidence>
<dbReference type="PATRIC" id="fig|246787.4.peg.672"/>
<proteinExistence type="predicted"/>
<organism evidence="2 3">
    <name type="scientific">Bacteroides cellulosilyticus</name>
    <dbReference type="NCBI Taxonomy" id="246787"/>
    <lineage>
        <taxon>Bacteria</taxon>
        <taxon>Pseudomonadati</taxon>
        <taxon>Bacteroidota</taxon>
        <taxon>Bacteroidia</taxon>
        <taxon>Bacteroidales</taxon>
        <taxon>Bacteroidaceae</taxon>
        <taxon>Bacteroides</taxon>
    </lineage>
</organism>
<dbReference type="Proteomes" id="UP000061809">
    <property type="component" value="Chromosome"/>
</dbReference>
<dbReference type="AlphaFoldDB" id="A0A0N7IEN7"/>